<evidence type="ECO:0000256" key="3">
    <source>
        <dbReference type="SAM" id="Phobius"/>
    </source>
</evidence>
<keyword evidence="2" id="KW-0677">Repeat</keyword>
<evidence type="ECO:0000313" key="6">
    <source>
        <dbReference type="Proteomes" id="UP001497512"/>
    </source>
</evidence>
<keyword evidence="3" id="KW-0812">Transmembrane</keyword>
<feature type="domain" description="Attractin/MKLN-like beta-propeller" evidence="4">
    <location>
        <begin position="127"/>
        <end position="393"/>
    </location>
</feature>
<protein>
    <recommendedName>
        <fullName evidence="4">Attractin/MKLN-like beta-propeller domain-containing protein</fullName>
    </recommendedName>
</protein>
<dbReference type="Pfam" id="PF24981">
    <property type="entry name" value="Beta-prop_ATRN-LZTR1"/>
    <property type="match status" value="1"/>
</dbReference>
<dbReference type="PANTHER" id="PTHR45632:SF3">
    <property type="entry name" value="KELCH-LIKE PROTEIN 32"/>
    <property type="match status" value="1"/>
</dbReference>
<dbReference type="Gene3D" id="2.120.10.80">
    <property type="entry name" value="Kelch-type beta propeller"/>
    <property type="match status" value="2"/>
</dbReference>
<dbReference type="Proteomes" id="UP001497512">
    <property type="component" value="Chromosome 13"/>
</dbReference>
<dbReference type="SUPFAM" id="SSF117281">
    <property type="entry name" value="Kelch motif"/>
    <property type="match status" value="2"/>
</dbReference>
<dbReference type="InterPro" id="IPR056737">
    <property type="entry name" value="Beta-prop_ATRN-MKLN-like"/>
</dbReference>
<dbReference type="InterPro" id="IPR006652">
    <property type="entry name" value="Kelch_1"/>
</dbReference>
<organism evidence="5 6">
    <name type="scientific">Sphagnum troendelagicum</name>
    <dbReference type="NCBI Taxonomy" id="128251"/>
    <lineage>
        <taxon>Eukaryota</taxon>
        <taxon>Viridiplantae</taxon>
        <taxon>Streptophyta</taxon>
        <taxon>Embryophyta</taxon>
        <taxon>Bryophyta</taxon>
        <taxon>Sphagnophytina</taxon>
        <taxon>Sphagnopsida</taxon>
        <taxon>Sphagnales</taxon>
        <taxon>Sphagnaceae</taxon>
        <taxon>Sphagnum</taxon>
    </lineage>
</organism>
<name>A0ABP0TNV9_9BRYO</name>
<dbReference type="EMBL" id="OZ019905">
    <property type="protein sequence ID" value="CAK9200960.1"/>
    <property type="molecule type" value="Genomic_DNA"/>
</dbReference>
<keyword evidence="3" id="KW-1133">Transmembrane helix</keyword>
<accession>A0ABP0TNV9</accession>
<evidence type="ECO:0000256" key="1">
    <source>
        <dbReference type="ARBA" id="ARBA00022441"/>
    </source>
</evidence>
<feature type="transmembrane region" description="Helical" evidence="3">
    <location>
        <begin position="35"/>
        <end position="56"/>
    </location>
</feature>
<dbReference type="InterPro" id="IPR015915">
    <property type="entry name" value="Kelch-typ_b-propeller"/>
</dbReference>
<evidence type="ECO:0000256" key="2">
    <source>
        <dbReference type="ARBA" id="ARBA00022737"/>
    </source>
</evidence>
<reference evidence="5" key="1">
    <citation type="submission" date="2024-02" db="EMBL/GenBank/DDBJ databases">
        <authorList>
            <consortium name="ELIXIR-Norway"/>
            <consortium name="Elixir Norway"/>
        </authorList>
    </citation>
    <scope>NUCLEOTIDE SEQUENCE</scope>
</reference>
<evidence type="ECO:0000259" key="4">
    <source>
        <dbReference type="Pfam" id="PF24981"/>
    </source>
</evidence>
<keyword evidence="1" id="KW-0880">Kelch repeat</keyword>
<proteinExistence type="predicted"/>
<gene>
    <name evidence="5" type="ORF">CSSPTR1EN2_LOCUS5668</name>
</gene>
<dbReference type="SMART" id="SM00612">
    <property type="entry name" value="Kelch"/>
    <property type="match status" value="5"/>
</dbReference>
<keyword evidence="6" id="KW-1185">Reference proteome</keyword>
<evidence type="ECO:0000313" key="5">
    <source>
        <dbReference type="EMBL" id="CAK9200960.1"/>
    </source>
</evidence>
<keyword evidence="3" id="KW-0472">Membrane</keyword>
<sequence length="439" mass="48880">MRLEKSRSLEMDSDSVFNVQQELARMRRAVRLTQWLILALALLVVVLLVALAAVGGTQGRLIRGLKRREGLLDYPNVTFASNSGYRNVDGLTYGGSLFRGSGFWAAKTSLPEILTDHLAISAGGYAYIIGGESNGTVTADVWRFDPIFHNYTKMSSMPAPVYRFGATLLDNGREDTIYIVGGRNSTIDTAAYMVTSVFIYDIPSNTWSQGTDAPYPQSDTCAGSFYGKVYQIGGYDADYNYLNYTFVYDPTTKEWSRTTDMPTARGDHMCANFMGEIYSLGGYYNDGNSTDQNSFCPKMESFNPNTSVWTTRPNLLTPRGDAAISVLPGNSLMLVGGEGHYDNDQNFKYPKHVNEIFYYDDDTWVEKAFIPTARFRTAAATVEGLTYVFGGQDTCIDQTVGCNSFNTNEVFLDLDHPHLYIYLTNEAYNDNAALTTYPF</sequence>
<dbReference type="PANTHER" id="PTHR45632">
    <property type="entry name" value="LD33804P"/>
    <property type="match status" value="1"/>
</dbReference>